<sequence>MGGKTWQMEEEHFFWRVVVPQSPEGLEPSERRLSWKQCADLMSRELGHRRHRSYNKQLLYEHFYQNYRSQRPSPRARAFVREYLAQRGRSLIERPTAPRASGDKSPAKPPALGTIQPGVWQIDSVPRVDDQTCHLLSPARLKGIHAICFSTIQWPATSTIGLQEG</sequence>
<comment type="caution">
    <text evidence="2">The sequence shown here is derived from an EMBL/GenBank/DDBJ whole genome shotgun (WGS) entry which is preliminary data.</text>
</comment>
<feature type="region of interest" description="Disordered" evidence="1">
    <location>
        <begin position="91"/>
        <end position="116"/>
    </location>
</feature>
<dbReference type="HOGENOM" id="CLU_1610254_0_0_1"/>
<dbReference type="STRING" id="857340.A0A086TBC1"/>
<name>A0A086TBC1_HAPC1</name>
<protein>
    <submittedName>
        <fullName evidence="2">Uncharacterized protein</fullName>
    </submittedName>
</protein>
<dbReference type="Proteomes" id="UP000029964">
    <property type="component" value="Unassembled WGS sequence"/>
</dbReference>
<gene>
    <name evidence="2" type="ORF">ACRE_025290</name>
</gene>
<reference evidence="3" key="1">
    <citation type="journal article" date="2014" name="Genome Announc.">
        <title>Genome sequence and annotation of Acremonium chrysogenum, producer of the beta-lactam antibiotic cephalosporin C.</title>
        <authorList>
            <person name="Terfehr D."/>
            <person name="Dahlmann T.A."/>
            <person name="Specht T."/>
            <person name="Zadra I."/>
            <person name="Kuernsteiner H."/>
            <person name="Kueck U."/>
        </authorList>
    </citation>
    <scope>NUCLEOTIDE SEQUENCE [LARGE SCALE GENOMIC DNA]</scope>
    <source>
        <strain evidence="3">ATCC 11550 / CBS 779.69 / DSM 880 / IAM 14645 / JCM 23072 / IMI 49137</strain>
    </source>
</reference>
<evidence type="ECO:0000313" key="3">
    <source>
        <dbReference type="Proteomes" id="UP000029964"/>
    </source>
</evidence>
<keyword evidence="3" id="KW-1185">Reference proteome</keyword>
<evidence type="ECO:0000313" key="2">
    <source>
        <dbReference type="EMBL" id="KFH46653.1"/>
    </source>
</evidence>
<dbReference type="EMBL" id="JPKY01000017">
    <property type="protein sequence ID" value="KFH46653.1"/>
    <property type="molecule type" value="Genomic_DNA"/>
</dbReference>
<dbReference type="AlphaFoldDB" id="A0A086TBC1"/>
<dbReference type="OrthoDB" id="5244495at2759"/>
<organism evidence="2 3">
    <name type="scientific">Hapsidospora chrysogenum (strain ATCC 11550 / CBS 779.69 / DSM 880 / IAM 14645 / JCM 23072 / IMI 49137)</name>
    <name type="common">Acremonium chrysogenum</name>
    <dbReference type="NCBI Taxonomy" id="857340"/>
    <lineage>
        <taxon>Eukaryota</taxon>
        <taxon>Fungi</taxon>
        <taxon>Dikarya</taxon>
        <taxon>Ascomycota</taxon>
        <taxon>Pezizomycotina</taxon>
        <taxon>Sordariomycetes</taxon>
        <taxon>Hypocreomycetidae</taxon>
        <taxon>Hypocreales</taxon>
        <taxon>Bionectriaceae</taxon>
        <taxon>Hapsidospora</taxon>
    </lineage>
</organism>
<evidence type="ECO:0000256" key="1">
    <source>
        <dbReference type="SAM" id="MobiDB-lite"/>
    </source>
</evidence>
<proteinExistence type="predicted"/>
<accession>A0A086TBC1</accession>